<dbReference type="PROSITE" id="PS51787">
    <property type="entry name" value="LON_N"/>
    <property type="match status" value="1"/>
</dbReference>
<name>A0A381W8W0_9ZZZZ</name>
<dbReference type="Gene3D" id="2.30.130.40">
    <property type="entry name" value="LON domain-like"/>
    <property type="match status" value="1"/>
</dbReference>
<dbReference type="InterPro" id="IPR015947">
    <property type="entry name" value="PUA-like_sf"/>
</dbReference>
<dbReference type="AlphaFoldDB" id="A0A381W8W0"/>
<feature type="domain" description="Lon N-terminal" evidence="1">
    <location>
        <begin position="1"/>
        <end position="194"/>
    </location>
</feature>
<organism evidence="2">
    <name type="scientific">marine metagenome</name>
    <dbReference type="NCBI Taxonomy" id="408172"/>
    <lineage>
        <taxon>unclassified sequences</taxon>
        <taxon>metagenomes</taxon>
        <taxon>ecological metagenomes</taxon>
    </lineage>
</organism>
<dbReference type="Pfam" id="PF02190">
    <property type="entry name" value="LON_substr_bdg"/>
    <property type="match status" value="1"/>
</dbReference>
<dbReference type="PANTHER" id="PTHR46732">
    <property type="entry name" value="ATP-DEPENDENT PROTEASE LA (LON) DOMAIN PROTEIN"/>
    <property type="match status" value="1"/>
</dbReference>
<accession>A0A381W8W0</accession>
<dbReference type="PANTHER" id="PTHR46732:SF8">
    <property type="entry name" value="ATP-DEPENDENT PROTEASE LA (LON) DOMAIN PROTEIN"/>
    <property type="match status" value="1"/>
</dbReference>
<protein>
    <recommendedName>
        <fullName evidence="1">Lon N-terminal domain-containing protein</fullName>
    </recommendedName>
</protein>
<sequence>MSKIPLFPLELVLLPYENLPLHIFEPRYKAMVRNAIEKDIPFGIILREGKGVFSKGCTVKVTKVFKEYQNGEYDIMVKGLERFDVINTEMDGDTVIGQVKYLPLQKESEPDLLVQLQDSYLKVLLRFEIDSDLETHLKKKISYEFLQGLQLPIPLKKNLIDIDSETERIRFIYDIFQTILKQPFNSGNGNLPEA</sequence>
<dbReference type="SMART" id="SM00464">
    <property type="entry name" value="LON"/>
    <property type="match status" value="1"/>
</dbReference>
<evidence type="ECO:0000313" key="2">
    <source>
        <dbReference type="EMBL" id="SVA48343.1"/>
    </source>
</evidence>
<dbReference type="EMBL" id="UINC01010909">
    <property type="protein sequence ID" value="SVA48343.1"/>
    <property type="molecule type" value="Genomic_DNA"/>
</dbReference>
<evidence type="ECO:0000259" key="1">
    <source>
        <dbReference type="PROSITE" id="PS51787"/>
    </source>
</evidence>
<proteinExistence type="predicted"/>
<dbReference type="InterPro" id="IPR046336">
    <property type="entry name" value="Lon_prtase_N_sf"/>
</dbReference>
<dbReference type="SUPFAM" id="SSF88697">
    <property type="entry name" value="PUA domain-like"/>
    <property type="match status" value="1"/>
</dbReference>
<reference evidence="2" key="1">
    <citation type="submission" date="2018-05" db="EMBL/GenBank/DDBJ databases">
        <authorList>
            <person name="Lanie J.A."/>
            <person name="Ng W.-L."/>
            <person name="Kazmierczak K.M."/>
            <person name="Andrzejewski T.M."/>
            <person name="Davidsen T.M."/>
            <person name="Wayne K.J."/>
            <person name="Tettelin H."/>
            <person name="Glass J.I."/>
            <person name="Rusch D."/>
            <person name="Podicherti R."/>
            <person name="Tsui H.-C.T."/>
            <person name="Winkler M.E."/>
        </authorList>
    </citation>
    <scope>NUCLEOTIDE SEQUENCE</scope>
</reference>
<dbReference type="InterPro" id="IPR003111">
    <property type="entry name" value="Lon_prtase_N"/>
</dbReference>
<gene>
    <name evidence="2" type="ORF">METZ01_LOCUS101197</name>
</gene>